<comment type="caution">
    <text evidence="2">The sequence shown here is derived from an EMBL/GenBank/DDBJ whole genome shotgun (WGS) entry which is preliminary data.</text>
</comment>
<evidence type="ECO:0000313" key="3">
    <source>
        <dbReference type="Proteomes" id="UP000054805"/>
    </source>
</evidence>
<dbReference type="PANTHER" id="PTHR47331:SF1">
    <property type="entry name" value="GAG-LIKE PROTEIN"/>
    <property type="match status" value="1"/>
</dbReference>
<proteinExistence type="predicted"/>
<dbReference type="PANTHER" id="PTHR47331">
    <property type="entry name" value="PHD-TYPE DOMAIN-CONTAINING PROTEIN"/>
    <property type="match status" value="1"/>
</dbReference>
<feature type="region of interest" description="Disordered" evidence="1">
    <location>
        <begin position="225"/>
        <end position="248"/>
    </location>
</feature>
<gene>
    <name evidence="2" type="ORF">T4B_10749</name>
</gene>
<evidence type="ECO:0000313" key="2">
    <source>
        <dbReference type="EMBL" id="KRZ03556.1"/>
    </source>
</evidence>
<organism evidence="2 3">
    <name type="scientific">Trichinella pseudospiralis</name>
    <name type="common">Parasitic roundworm</name>
    <dbReference type="NCBI Taxonomy" id="6337"/>
    <lineage>
        <taxon>Eukaryota</taxon>
        <taxon>Metazoa</taxon>
        <taxon>Ecdysozoa</taxon>
        <taxon>Nematoda</taxon>
        <taxon>Enoplea</taxon>
        <taxon>Dorylaimia</taxon>
        <taxon>Trichinellida</taxon>
        <taxon>Trichinellidae</taxon>
        <taxon>Trichinella</taxon>
    </lineage>
</organism>
<evidence type="ECO:0000256" key="1">
    <source>
        <dbReference type="SAM" id="MobiDB-lite"/>
    </source>
</evidence>
<reference evidence="2 3" key="1">
    <citation type="submission" date="2015-01" db="EMBL/GenBank/DDBJ databases">
        <title>Evolution of Trichinella species and genotypes.</title>
        <authorList>
            <person name="Korhonen P.K."/>
            <person name="Edoardo P."/>
            <person name="Giuseppe L.R."/>
            <person name="Gasser R.B."/>
        </authorList>
    </citation>
    <scope>NUCLEOTIDE SEQUENCE [LARGE SCALE GENOMIC DNA]</scope>
    <source>
        <strain evidence="2">ISS588</strain>
    </source>
</reference>
<dbReference type="EMBL" id="JYDS01000528">
    <property type="protein sequence ID" value="KRZ03556.1"/>
    <property type="molecule type" value="Genomic_DNA"/>
</dbReference>
<dbReference type="Proteomes" id="UP000054805">
    <property type="component" value="Unassembled WGS sequence"/>
</dbReference>
<feature type="compositionally biased region" description="Polar residues" evidence="1">
    <location>
        <begin position="236"/>
        <end position="245"/>
    </location>
</feature>
<sequence>MDGREFWDQFEVSVHQQVDLSNATKLVYLRGCLTGVALDALQGLSAANQGKSSDVPDICEVCHNGVLSLSALGKNPRDGSLSMGEVLIAVARERLPPSIRVQWDKQAMEDDSLAANLPVFLRFLQDQVELDDTVRGTKELRLESKRSTRAMGKLGNSGKGTETQRTMAFFHSAVELSCALCHEQHTIAECMKFRQASHQRNKEIAARFQICFSCFKPGHISIGCKSRRRRSGPSSKDNNSVTPVDTATAERVQEIPTAECKSSDTIKAKAYGGAESGLTVTCLLDTGAECSFIRQGVALLSHEHPRSRMVRLWLGRLDGNRSAELFPLEALTVPSPTFDDKSSDEVHVVIGIDYYHRFLGDAIRRGKPGDPVAAETVLGWIICGPVNPRPVPKSVATFSATVEPQMEASGTSSTGDSNELDQEKRFRDGLLYDGTRYSVRLLWKSSDWELPDNFAVAKSFLENSSAEEVKKEGRKGRMWYLPHHVVTQQGPEAIKHRIVFDGSVKFEGTSLNEQLYPGPKLQVNLLGILLRF</sequence>
<keyword evidence="3" id="KW-1185">Reference proteome</keyword>
<protein>
    <recommendedName>
        <fullName evidence="4">Peptidase A2 domain-containing protein</fullName>
    </recommendedName>
</protein>
<name>A0A0V1H0J5_TRIPS</name>
<evidence type="ECO:0008006" key="4">
    <source>
        <dbReference type="Google" id="ProtNLM"/>
    </source>
</evidence>
<dbReference type="AlphaFoldDB" id="A0A0V1H0J5"/>
<accession>A0A0V1H0J5</accession>